<dbReference type="EMBL" id="CP165734">
    <property type="protein sequence ID" value="XDV56640.1"/>
    <property type="molecule type" value="Genomic_DNA"/>
</dbReference>
<dbReference type="AlphaFoldDB" id="A0AB39XFG4"/>
<organism evidence="2">
    <name type="scientific">Bradyrhizobium sp. LLZ17</name>
    <dbReference type="NCBI Taxonomy" id="3239388"/>
    <lineage>
        <taxon>Bacteria</taxon>
        <taxon>Pseudomonadati</taxon>
        <taxon>Pseudomonadota</taxon>
        <taxon>Alphaproteobacteria</taxon>
        <taxon>Hyphomicrobiales</taxon>
        <taxon>Nitrobacteraceae</taxon>
        <taxon>Bradyrhizobium</taxon>
    </lineage>
</organism>
<reference evidence="2" key="1">
    <citation type="submission" date="2024-08" db="EMBL/GenBank/DDBJ databases">
        <authorList>
            <person name="Chaddad Z."/>
            <person name="Lamrabet M."/>
            <person name="Bouhnik O."/>
            <person name="Alami S."/>
            <person name="Wipf D."/>
            <person name="Courty P.E."/>
            <person name="Missbah El Idrissi M."/>
        </authorList>
    </citation>
    <scope>NUCLEOTIDE SEQUENCE</scope>
    <source>
        <strain evidence="2">LLZ17</strain>
    </source>
</reference>
<accession>A0AB39XFG4</accession>
<evidence type="ECO:0000256" key="1">
    <source>
        <dbReference type="SAM" id="MobiDB-lite"/>
    </source>
</evidence>
<dbReference type="RefSeq" id="WP_369721081.1">
    <property type="nucleotide sequence ID" value="NZ_CP165734.1"/>
</dbReference>
<proteinExistence type="predicted"/>
<sequence length="195" mass="22465">MLHFWLQPPGMRSAISEINQQPAFWKRCIDVAGKEHGYLLYVHQPRIATLHALDRWILEFKGCISRFDIALELIPADATLLIVDLVGWLSRNSILKWRPPGHSFDIGLGFYSVLQMARHDGRKSSRDYVIYPSLSKICPGSGQERCRFELRFQRSQAVKRERQAEKEKGDAEQSARAEPASDIQQAHQICRHGWL</sequence>
<feature type="compositionally biased region" description="Basic and acidic residues" evidence="1">
    <location>
        <begin position="159"/>
        <end position="175"/>
    </location>
</feature>
<feature type="region of interest" description="Disordered" evidence="1">
    <location>
        <begin position="159"/>
        <end position="185"/>
    </location>
</feature>
<protein>
    <submittedName>
        <fullName evidence="2">Uncharacterized protein</fullName>
    </submittedName>
</protein>
<gene>
    <name evidence="2" type="ORF">AB8Z38_28970</name>
</gene>
<evidence type="ECO:0000313" key="2">
    <source>
        <dbReference type="EMBL" id="XDV56640.1"/>
    </source>
</evidence>
<name>A0AB39XFG4_9BRAD</name>